<protein>
    <submittedName>
        <fullName evidence="1">Uncharacterized protein</fullName>
    </submittedName>
</protein>
<accession>A0A7U2ME36</accession>
<dbReference type="Proteomes" id="UP000596276">
    <property type="component" value="Chromosome 2"/>
</dbReference>
<evidence type="ECO:0000313" key="1">
    <source>
        <dbReference type="EMBL" id="QRD82052.1"/>
    </source>
</evidence>
<dbReference type="AlphaFoldDB" id="A0A7U2ME36"/>
<name>A0A7U2ME36_ASPFN</name>
<reference evidence="2" key="1">
    <citation type="journal article" date="2021" name="G3 (Bethesda)">
        <title>Chromosome assembled and annotated genome sequence of Aspergillus flavus NRRL 3357.</title>
        <authorList>
            <person name="Skerker J.M."/>
            <person name="Pianalto K.M."/>
            <person name="Mondo S.J."/>
            <person name="Yang K."/>
            <person name="Arkin A.P."/>
            <person name="Keller N.P."/>
            <person name="Grigoriev I.V."/>
            <person name="Louise Glass N.L."/>
        </authorList>
    </citation>
    <scope>NUCLEOTIDE SEQUENCE [LARGE SCALE GENOMIC DNA]</scope>
    <source>
        <strain evidence="2">ATCC 200026 / FGSC A1120 / IAM 13836 / NRRL 3357 / JCM 12722 / SRRC 167</strain>
    </source>
</reference>
<proteinExistence type="predicted"/>
<sequence length="79" mass="8690">MLCETNSMREHSKSHTMFVLASLPRRTEPWYLSENDGDMSGLSTTAVSFFTSLSCLFSSLANDEFCQGNQISASASLTI</sequence>
<evidence type="ECO:0000313" key="2">
    <source>
        <dbReference type="Proteomes" id="UP000596276"/>
    </source>
</evidence>
<dbReference type="VEuPathDB" id="FungiDB:F9C07_3030"/>
<organism evidence="1 2">
    <name type="scientific">Aspergillus flavus (strain ATCC 200026 / FGSC A1120 / IAM 13836 / NRRL 3357 / JCM 12722 / SRRC 167)</name>
    <dbReference type="NCBI Taxonomy" id="332952"/>
    <lineage>
        <taxon>Eukaryota</taxon>
        <taxon>Fungi</taxon>
        <taxon>Dikarya</taxon>
        <taxon>Ascomycota</taxon>
        <taxon>Pezizomycotina</taxon>
        <taxon>Eurotiomycetes</taxon>
        <taxon>Eurotiomycetidae</taxon>
        <taxon>Eurotiales</taxon>
        <taxon>Aspergillaceae</taxon>
        <taxon>Aspergillus</taxon>
        <taxon>Aspergillus subgen. Circumdati</taxon>
    </lineage>
</organism>
<gene>
    <name evidence="1" type="ORF">F9C07_3030</name>
</gene>
<keyword evidence="2" id="KW-1185">Reference proteome</keyword>
<dbReference type="EMBL" id="CP044622">
    <property type="protein sequence ID" value="QRD82052.1"/>
    <property type="molecule type" value="Genomic_DNA"/>
</dbReference>